<reference evidence="1" key="1">
    <citation type="submission" date="2023-10" db="EMBL/GenBank/DDBJ databases">
        <authorList>
            <person name="Noh H."/>
        </authorList>
    </citation>
    <scope>NUCLEOTIDE SEQUENCE</scope>
    <source>
        <strain evidence="1">DUCC4014</strain>
    </source>
</reference>
<proteinExistence type="predicted"/>
<dbReference type="Proteomes" id="UP000827549">
    <property type="component" value="Chromosome 3"/>
</dbReference>
<organism evidence="1 2">
    <name type="scientific">Vanrija pseudolonga</name>
    <dbReference type="NCBI Taxonomy" id="143232"/>
    <lineage>
        <taxon>Eukaryota</taxon>
        <taxon>Fungi</taxon>
        <taxon>Dikarya</taxon>
        <taxon>Basidiomycota</taxon>
        <taxon>Agaricomycotina</taxon>
        <taxon>Tremellomycetes</taxon>
        <taxon>Trichosporonales</taxon>
        <taxon>Trichosporonaceae</taxon>
        <taxon>Vanrija</taxon>
    </lineage>
</organism>
<gene>
    <name evidence="1" type="ORF">LOC62_03G003547</name>
</gene>
<name>A0AAF0Y8P0_9TREE</name>
<dbReference type="RefSeq" id="XP_062626066.1">
    <property type="nucleotide sequence ID" value="XM_062770082.1"/>
</dbReference>
<sequence length="107" mass="12861">MPWWNNIRWSGHPAFSGSSQPYVTPNPEYNNIFLWLSGIEAGATNPEYMCQTCRYLRYPTCWDFYTISQITDSSYYAFTATVHRDFNELENHMVVFRQVREWQQRNM</sequence>
<protein>
    <submittedName>
        <fullName evidence="1">Uncharacterized protein</fullName>
    </submittedName>
</protein>
<evidence type="ECO:0000313" key="1">
    <source>
        <dbReference type="EMBL" id="WOO80034.1"/>
    </source>
</evidence>
<evidence type="ECO:0000313" key="2">
    <source>
        <dbReference type="Proteomes" id="UP000827549"/>
    </source>
</evidence>
<dbReference type="GeneID" id="87806789"/>
<keyword evidence="2" id="KW-1185">Reference proteome</keyword>
<dbReference type="EMBL" id="CP086716">
    <property type="protein sequence ID" value="WOO80034.1"/>
    <property type="molecule type" value="Genomic_DNA"/>
</dbReference>
<dbReference type="AlphaFoldDB" id="A0AAF0Y8P0"/>
<accession>A0AAF0Y8P0</accession>